<dbReference type="SUPFAM" id="SSF48452">
    <property type="entry name" value="TPR-like"/>
    <property type="match status" value="1"/>
</dbReference>
<proteinExistence type="predicted"/>
<dbReference type="SUPFAM" id="SSF53756">
    <property type="entry name" value="UDP-Glycosyltransferase/glycogen phosphorylase"/>
    <property type="match status" value="1"/>
</dbReference>
<name>A0A844DD97_9BURK</name>
<dbReference type="InterPro" id="IPR011990">
    <property type="entry name" value="TPR-like_helical_dom_sf"/>
</dbReference>
<dbReference type="SMART" id="SM00028">
    <property type="entry name" value="TPR"/>
    <property type="match status" value="2"/>
</dbReference>
<dbReference type="Gene3D" id="3.40.50.150">
    <property type="entry name" value="Vaccinia Virus protein VP39"/>
    <property type="match status" value="1"/>
</dbReference>
<evidence type="ECO:0000256" key="2">
    <source>
        <dbReference type="ARBA" id="ARBA00022803"/>
    </source>
</evidence>
<dbReference type="SUPFAM" id="SSF53335">
    <property type="entry name" value="S-adenosyl-L-methionine-dependent methyltransferases"/>
    <property type="match status" value="1"/>
</dbReference>
<dbReference type="EMBL" id="WKJL01000011">
    <property type="protein sequence ID" value="MRW85659.1"/>
    <property type="molecule type" value="Genomic_DNA"/>
</dbReference>
<dbReference type="PROSITE" id="PS50005">
    <property type="entry name" value="TPR"/>
    <property type="match status" value="1"/>
</dbReference>
<dbReference type="Proteomes" id="UP000439986">
    <property type="component" value="Unassembled WGS sequence"/>
</dbReference>
<dbReference type="InterPro" id="IPR019734">
    <property type="entry name" value="TPR_rpt"/>
</dbReference>
<evidence type="ECO:0000313" key="5">
    <source>
        <dbReference type="Proteomes" id="UP000439986"/>
    </source>
</evidence>
<dbReference type="RefSeq" id="WP_154358873.1">
    <property type="nucleotide sequence ID" value="NZ_WKJL01000011.1"/>
</dbReference>
<dbReference type="GO" id="GO:0032259">
    <property type="term" value="P:methylation"/>
    <property type="evidence" value="ECO:0007669"/>
    <property type="project" value="UniProtKB-KW"/>
</dbReference>
<keyword evidence="2 3" id="KW-0802">TPR repeat</keyword>
<dbReference type="AlphaFoldDB" id="A0A844DD97"/>
<keyword evidence="4" id="KW-0808">Transferase</keyword>
<evidence type="ECO:0000256" key="3">
    <source>
        <dbReference type="PROSITE-ProRule" id="PRU00339"/>
    </source>
</evidence>
<protein>
    <submittedName>
        <fullName evidence="4">Methyltransferase domain-containing protein</fullName>
    </submittedName>
</protein>
<dbReference type="InterPro" id="IPR013105">
    <property type="entry name" value="TPR_2"/>
</dbReference>
<keyword evidence="4" id="KW-0489">Methyltransferase</keyword>
<evidence type="ECO:0000256" key="1">
    <source>
        <dbReference type="ARBA" id="ARBA00022737"/>
    </source>
</evidence>
<keyword evidence="5" id="KW-1185">Reference proteome</keyword>
<sequence length="622" mass="69655">MANETSKQMARRSTDRRFVTRWFVGHGIDIGCGPDPLSKFADFLPLMKSLRPWDMPDGDAMVMAGVSDESYDFVHSSHCLEHLVNPIEAMKNWIRICRKGGHLVLTIPDEDLYEQGVWPSTFNSDHKWTFTIYKSASWSPRSINVLELLAAFRDTVEILKIEKLDASFHYGQPRYDQSLHTMSESGIEIVLRKRDEATAKPAASEQEAAELIAQAGQLLQQGRAEDAKTIASRAVEIAPQDTRAILALCDVYDALELFDEEIQLLEEKRSCFPAPDAVWLRQGFCHEHAGRTDAALHCFEQALALNPASALAHIYAGRQLMRKGEFSRGLREMIWMWHGKNPELGLTQQAGIFADESARSTLPGKPLLLVADSGLGDSIQFVRYARQLKAAGANVAVQVPPTLARLFQHADGVDLVSTPDSPPSGAWTTVPMHNLMCAFDTTLETIPAQTPYLRADEREAAQWRERLQDFRGLRVGLCWGGNPGFPRDRARSVPFALMARLLDQPGVTFFSLQKDADHQAPNLIDWTSELHDMAATAALVQNLDLVISVDSAVAHLAGALGREVWLLNRFDTCWRWLEERTDSPWYPNMTLFRQHAPKAWPEVMDRVSAALADLATSFERGR</sequence>
<gene>
    <name evidence="4" type="ORF">GJ698_16385</name>
</gene>
<feature type="repeat" description="TPR" evidence="3">
    <location>
        <begin position="276"/>
        <end position="309"/>
    </location>
</feature>
<dbReference type="Gene3D" id="1.25.40.10">
    <property type="entry name" value="Tetratricopeptide repeat domain"/>
    <property type="match status" value="1"/>
</dbReference>
<keyword evidence="1" id="KW-0677">Repeat</keyword>
<accession>A0A844DD97</accession>
<dbReference type="InterPro" id="IPR029063">
    <property type="entry name" value="SAM-dependent_MTases_sf"/>
</dbReference>
<dbReference type="Gene3D" id="3.40.50.2000">
    <property type="entry name" value="Glycogen Phosphorylase B"/>
    <property type="match status" value="1"/>
</dbReference>
<dbReference type="Pfam" id="PF07719">
    <property type="entry name" value="TPR_2"/>
    <property type="match status" value="1"/>
</dbReference>
<organism evidence="4 5">
    <name type="scientific">Duganella aquatilis</name>
    <dbReference type="NCBI Taxonomy" id="2666082"/>
    <lineage>
        <taxon>Bacteria</taxon>
        <taxon>Pseudomonadati</taxon>
        <taxon>Pseudomonadota</taxon>
        <taxon>Betaproteobacteria</taxon>
        <taxon>Burkholderiales</taxon>
        <taxon>Oxalobacteraceae</taxon>
        <taxon>Telluria group</taxon>
        <taxon>Duganella</taxon>
    </lineage>
</organism>
<dbReference type="Pfam" id="PF13489">
    <property type="entry name" value="Methyltransf_23"/>
    <property type="match status" value="1"/>
</dbReference>
<reference evidence="4 5" key="1">
    <citation type="submission" date="2019-11" db="EMBL/GenBank/DDBJ databases">
        <title>Novel species isolated from a subtropical stream in China.</title>
        <authorList>
            <person name="Lu H."/>
        </authorList>
    </citation>
    <scope>NUCLEOTIDE SEQUENCE [LARGE SCALE GENOMIC DNA]</scope>
    <source>
        <strain evidence="4 5">FT26W</strain>
    </source>
</reference>
<comment type="caution">
    <text evidence="4">The sequence shown here is derived from an EMBL/GenBank/DDBJ whole genome shotgun (WGS) entry which is preliminary data.</text>
</comment>
<dbReference type="GO" id="GO:0008168">
    <property type="term" value="F:methyltransferase activity"/>
    <property type="evidence" value="ECO:0007669"/>
    <property type="project" value="UniProtKB-KW"/>
</dbReference>
<evidence type="ECO:0000313" key="4">
    <source>
        <dbReference type="EMBL" id="MRW85659.1"/>
    </source>
</evidence>